<organism evidence="4 5">
    <name type="scientific">Candidatus Lumbricidiphila eiseniae</name>
    <dbReference type="NCBI Taxonomy" id="1969409"/>
    <lineage>
        <taxon>Bacteria</taxon>
        <taxon>Bacillati</taxon>
        <taxon>Actinomycetota</taxon>
        <taxon>Actinomycetes</taxon>
        <taxon>Micrococcales</taxon>
        <taxon>Microbacteriaceae</taxon>
        <taxon>Candidatus Lumbricidiphila</taxon>
    </lineage>
</organism>
<accession>A0A2A6FPF3</accession>
<evidence type="ECO:0000259" key="3">
    <source>
        <dbReference type="Pfam" id="PF01471"/>
    </source>
</evidence>
<dbReference type="Gene3D" id="1.10.101.10">
    <property type="entry name" value="PGBD-like superfamily/PGBD"/>
    <property type="match status" value="1"/>
</dbReference>
<keyword evidence="2" id="KW-0812">Transmembrane</keyword>
<dbReference type="InterPro" id="IPR036365">
    <property type="entry name" value="PGBD-like_sf"/>
</dbReference>
<feature type="region of interest" description="Disordered" evidence="1">
    <location>
        <begin position="271"/>
        <end position="330"/>
    </location>
</feature>
<proteinExistence type="predicted"/>
<comment type="caution">
    <text evidence="4">The sequence shown here is derived from an EMBL/GenBank/DDBJ whole genome shotgun (WGS) entry which is preliminary data.</text>
</comment>
<dbReference type="AlphaFoldDB" id="A0A2A6FPF3"/>
<evidence type="ECO:0000256" key="2">
    <source>
        <dbReference type="SAM" id="Phobius"/>
    </source>
</evidence>
<feature type="compositionally biased region" description="Polar residues" evidence="1">
    <location>
        <begin position="271"/>
        <end position="287"/>
    </location>
</feature>
<feature type="transmembrane region" description="Helical" evidence="2">
    <location>
        <begin position="27"/>
        <end position="45"/>
    </location>
</feature>
<reference evidence="5" key="1">
    <citation type="submission" date="2017-03" db="EMBL/GenBank/DDBJ databases">
        <authorList>
            <person name="Lund M.B."/>
        </authorList>
    </citation>
    <scope>NUCLEOTIDE SEQUENCE [LARGE SCALE GENOMIC DNA]</scope>
</reference>
<protein>
    <recommendedName>
        <fullName evidence="3">Peptidoglycan binding-like domain-containing protein</fullName>
    </recommendedName>
</protein>
<feature type="compositionally biased region" description="Gly residues" evidence="1">
    <location>
        <begin position="292"/>
        <end position="330"/>
    </location>
</feature>
<dbReference type="SUPFAM" id="SSF47090">
    <property type="entry name" value="PGBD-like"/>
    <property type="match status" value="1"/>
</dbReference>
<feature type="region of interest" description="Disordered" evidence="1">
    <location>
        <begin position="1"/>
        <end position="20"/>
    </location>
</feature>
<evidence type="ECO:0000313" key="4">
    <source>
        <dbReference type="EMBL" id="PDQ34476.1"/>
    </source>
</evidence>
<sequence>MGNKTRRSSDGDSDEETGRASVRGRRVVVVVLASALVLTAGGWVASTFMKTPADVVAEAKPPVPSVITAKVTKRVVSNQVVTRGTVSSTQLTNVLDARQAVGASITVVTGDPLSVGDEIKNGDVIVQLSGRPVIALRGAFPAYRDLAEGMTGHDVTQLQEALHALGFYDGKDPARTFGPRTTAAVIALYESKGYKNQATVPVSEVFFISSFPARIESGSITVGALASRSTLNVATGAPSVRVNADPQILAVAKPGVVVKIVSESIDQTTTGKVAGNQTTTPSGNQTAAPGGNQSGGSGNQSGGSGSQSGASGGNRSGGSGDGVGGSGGRGVQVVDITPDALLSAEWVGQDVRVTFVDGSSEGEVLAVPVSAVSQRGDGATVVTVVTGVGKDMIQTTVEVKTGVMGGGYIEVSPLGGGVLSPGDDVLIGTP</sequence>
<gene>
    <name evidence="4" type="ORF">B5766_11145</name>
</gene>
<evidence type="ECO:0000313" key="5">
    <source>
        <dbReference type="Proteomes" id="UP000219994"/>
    </source>
</evidence>
<keyword evidence="2" id="KW-0472">Membrane</keyword>
<feature type="domain" description="Peptidoglycan binding-like" evidence="3">
    <location>
        <begin position="152"/>
        <end position="187"/>
    </location>
</feature>
<dbReference type="Proteomes" id="UP000219994">
    <property type="component" value="Unassembled WGS sequence"/>
</dbReference>
<name>A0A2A6FPF3_9MICO</name>
<evidence type="ECO:0000256" key="1">
    <source>
        <dbReference type="SAM" id="MobiDB-lite"/>
    </source>
</evidence>
<dbReference type="EMBL" id="NAEP01000052">
    <property type="protein sequence ID" value="PDQ34476.1"/>
    <property type="molecule type" value="Genomic_DNA"/>
</dbReference>
<keyword evidence="2" id="KW-1133">Transmembrane helix</keyword>
<dbReference type="InterPro" id="IPR002477">
    <property type="entry name" value="Peptidoglycan-bd-like"/>
</dbReference>
<dbReference type="InterPro" id="IPR036366">
    <property type="entry name" value="PGBDSf"/>
</dbReference>
<dbReference type="Pfam" id="PF01471">
    <property type="entry name" value="PG_binding_1"/>
    <property type="match status" value="1"/>
</dbReference>
<dbReference type="Gene3D" id="2.40.420.20">
    <property type="match status" value="1"/>
</dbReference>